<proteinExistence type="predicted"/>
<organism evidence="3 4">
    <name type="scientific">Elsinoe australis</name>
    <dbReference type="NCBI Taxonomy" id="40998"/>
    <lineage>
        <taxon>Eukaryota</taxon>
        <taxon>Fungi</taxon>
        <taxon>Dikarya</taxon>
        <taxon>Ascomycota</taxon>
        <taxon>Pezizomycotina</taxon>
        <taxon>Dothideomycetes</taxon>
        <taxon>Dothideomycetidae</taxon>
        <taxon>Myriangiales</taxon>
        <taxon>Elsinoaceae</taxon>
        <taxon>Elsinoe</taxon>
    </lineage>
</organism>
<evidence type="ECO:0000259" key="2">
    <source>
        <dbReference type="Pfam" id="PF09347"/>
    </source>
</evidence>
<evidence type="ECO:0000256" key="1">
    <source>
        <dbReference type="SAM" id="MobiDB-lite"/>
    </source>
</evidence>
<gene>
    <name evidence="3" type="ORF">B9Z65_5683</name>
</gene>
<dbReference type="PANTHER" id="PTHR31527:SF0">
    <property type="entry name" value="RE64534P"/>
    <property type="match status" value="1"/>
</dbReference>
<feature type="domain" description="DUF1989" evidence="2">
    <location>
        <begin position="254"/>
        <end position="394"/>
    </location>
</feature>
<feature type="compositionally biased region" description="Low complexity" evidence="1">
    <location>
        <begin position="458"/>
        <end position="477"/>
    </location>
</feature>
<dbReference type="EMBL" id="NHZQ01000422">
    <property type="protein sequence ID" value="PSK35868.1"/>
    <property type="molecule type" value="Genomic_DNA"/>
</dbReference>
<accession>A0A2P7YIS1</accession>
<sequence length="576" mass="60542">MPEDLIQGYFKKKIYTATMGADMQTIPARHGTATFVPAGSTIKIVNSSGTQVIDTWAFALPTPPTPKQKDGEQQQQANGEPVEEETPAKAEEAKDETPKPTSTPKRTKSKKGDMNLPSQEEAEAATSKGVQEGGNESTPQKKGWSSYIPSLPIGSAKSDSEKATVKQNSRSWGQYFSAGQGITNYIPNKSSFSSFAKSHYRDPNKPIVQQITDFSRTPVGAAGMSALSGSGYASSLYAGYSAWQSGGQDMPPTMEFLSLPHTRTATLHLVPRVGDTLVSNLREPMLTLVEDTAAHHDTLIAACDPARYQQLGVDKWEEHGSCAENLVLALKELNERAGLKGPKGIGADVTVNSVPAPLNLFMNVPWANDGGVSMDGPKGKSGEFVRFKAERDVVVVMSACPQDVVGINAGKIQDGQFVVEEELEEGEEVRQRLQNANAAAQKRPVPQKRTSGAPKVNGATKKPAASATGAAAKPKTPIGTVKKQRTPIGQQKAPPSSSGTTPAATPAKKPSAPSSAAPTRKASTSTVQSTAKPAANASSGPASSANTGAAAAAPPAERKKPRKLTRKGEAPKPAAS</sequence>
<keyword evidence="4" id="KW-1185">Reference proteome</keyword>
<evidence type="ECO:0000313" key="3">
    <source>
        <dbReference type="EMBL" id="PSK35868.1"/>
    </source>
</evidence>
<dbReference type="OrthoDB" id="504708at2759"/>
<dbReference type="Pfam" id="PF09347">
    <property type="entry name" value="DUF1989"/>
    <property type="match status" value="1"/>
</dbReference>
<reference evidence="3 4" key="1">
    <citation type="submission" date="2017-05" db="EMBL/GenBank/DDBJ databases">
        <title>Draft genome sequence of Elsinoe australis.</title>
        <authorList>
            <person name="Cheng Q."/>
        </authorList>
    </citation>
    <scope>NUCLEOTIDE SEQUENCE [LARGE SCALE GENOMIC DNA]</scope>
    <source>
        <strain evidence="3 4">NL1</strain>
    </source>
</reference>
<protein>
    <recommendedName>
        <fullName evidence="2">DUF1989 domain-containing protein</fullName>
    </recommendedName>
</protein>
<dbReference type="PANTHER" id="PTHR31527">
    <property type="entry name" value="RE64534P"/>
    <property type="match status" value="1"/>
</dbReference>
<evidence type="ECO:0000313" key="4">
    <source>
        <dbReference type="Proteomes" id="UP000243723"/>
    </source>
</evidence>
<dbReference type="InterPro" id="IPR018959">
    <property type="entry name" value="DUF1989"/>
</dbReference>
<feature type="compositionally biased region" description="Low complexity" evidence="1">
    <location>
        <begin position="492"/>
        <end position="555"/>
    </location>
</feature>
<name>A0A2P7YIS1_9PEZI</name>
<comment type="caution">
    <text evidence="3">The sequence shown here is derived from an EMBL/GenBank/DDBJ whole genome shotgun (WGS) entry which is preliminary data.</text>
</comment>
<dbReference type="Proteomes" id="UP000243723">
    <property type="component" value="Unassembled WGS sequence"/>
</dbReference>
<dbReference type="AlphaFoldDB" id="A0A2P7YIS1"/>
<feature type="compositionally biased region" description="Basic and acidic residues" evidence="1">
    <location>
        <begin position="86"/>
        <end position="98"/>
    </location>
</feature>
<feature type="region of interest" description="Disordered" evidence="1">
    <location>
        <begin position="59"/>
        <end position="165"/>
    </location>
</feature>
<feature type="region of interest" description="Disordered" evidence="1">
    <location>
        <begin position="435"/>
        <end position="576"/>
    </location>
</feature>